<dbReference type="EMBL" id="CP000113">
    <property type="protein sequence ID" value="ABF92134.1"/>
    <property type="molecule type" value="Genomic_DNA"/>
</dbReference>
<proteinExistence type="predicted"/>
<dbReference type="GO" id="GO:0016779">
    <property type="term" value="F:nucleotidyltransferase activity"/>
    <property type="evidence" value="ECO:0007669"/>
    <property type="project" value="InterPro"/>
</dbReference>
<dbReference type="Gene3D" id="3.30.460.10">
    <property type="entry name" value="Beta Polymerase, domain 2"/>
    <property type="match status" value="1"/>
</dbReference>
<dbReference type="CDD" id="cd05400">
    <property type="entry name" value="NT_2-5OAS_ClassI-CCAase"/>
    <property type="match status" value="1"/>
</dbReference>
<dbReference type="Proteomes" id="UP000002402">
    <property type="component" value="Chromosome"/>
</dbReference>
<dbReference type="InterPro" id="IPR006116">
    <property type="entry name" value="NT_2-5OAS_ClassI-CCAase"/>
</dbReference>
<evidence type="ECO:0008006" key="4">
    <source>
        <dbReference type="Google" id="ProtNLM"/>
    </source>
</evidence>
<sequence length="289" mass="33019">MPMLTVAQAFETFMNSLRLHDGEARDATRQEQYVFNAMRRQLRPTESFISGSYGRNTAIRPLHDIDLFLVLADDGRNPPEPEDALARVQWALRAEFHDKETRLQNRSVNINFTGTEIGFDVVPALYDPWEQGGYLIPDRRAGQWIRSNPRKHQEACDDANDVAKKKLKPWIKAIKRWNFRHDKPVPSFLLEVLACRGVTHSLGDKSYAEGLAQLFDYMCANILNQCPVPGSSGPTITSWIPQGRLVQAHQRLTQAVRVSKRALELEYSGYTVEALDLWRELLGTDFPVR</sequence>
<keyword evidence="1" id="KW-0051">Antiviral defense</keyword>
<dbReference type="AlphaFoldDB" id="Q1CW19"/>
<evidence type="ECO:0000313" key="2">
    <source>
        <dbReference type="EMBL" id="ABF92134.1"/>
    </source>
</evidence>
<dbReference type="EnsemblBacteria" id="ABF92134">
    <property type="protein sequence ID" value="ABF92134"/>
    <property type="gene ID" value="MXAN_7291"/>
</dbReference>
<dbReference type="HOGENOM" id="CLU_051351_0_0_7"/>
<accession>Q1CW19</accession>
<gene>
    <name evidence="2" type="ordered locus">MXAN_7291</name>
</gene>
<evidence type="ECO:0000256" key="1">
    <source>
        <dbReference type="ARBA" id="ARBA00023118"/>
    </source>
</evidence>
<keyword evidence="3" id="KW-1185">Reference proteome</keyword>
<dbReference type="Pfam" id="PF18144">
    <property type="entry name" value="SMODS"/>
    <property type="match status" value="1"/>
</dbReference>
<dbReference type="InterPro" id="IPR043519">
    <property type="entry name" value="NT_sf"/>
</dbReference>
<name>Q1CW19_MYXXD</name>
<dbReference type="STRING" id="246197.MXAN_7291"/>
<evidence type="ECO:0000313" key="3">
    <source>
        <dbReference type="Proteomes" id="UP000002402"/>
    </source>
</evidence>
<dbReference type="GO" id="GO:0051607">
    <property type="term" value="P:defense response to virus"/>
    <property type="evidence" value="ECO:0007669"/>
    <property type="project" value="UniProtKB-KW"/>
</dbReference>
<dbReference type="SUPFAM" id="SSF81301">
    <property type="entry name" value="Nucleotidyltransferase"/>
    <property type="match status" value="1"/>
</dbReference>
<dbReference type="eggNOG" id="COG1746">
    <property type="taxonomic scope" value="Bacteria"/>
</dbReference>
<dbReference type="KEGG" id="mxa:MXAN_7291"/>
<reference evidence="2 3" key="1">
    <citation type="journal article" date="2006" name="Proc. Natl. Acad. Sci. U.S.A.">
        <title>Evolution of sensory complexity recorded in a myxobacterial genome.</title>
        <authorList>
            <person name="Goldman B.S."/>
            <person name="Nierman W.C."/>
            <person name="Kaiser D."/>
            <person name="Slater S.C."/>
            <person name="Durkin A.S."/>
            <person name="Eisen J.A."/>
            <person name="Ronning C.M."/>
            <person name="Barbazuk W.B."/>
            <person name="Blanchard M."/>
            <person name="Field C."/>
            <person name="Halling C."/>
            <person name="Hinkle G."/>
            <person name="Iartchuk O."/>
            <person name="Kim H.S."/>
            <person name="Mackenzie C."/>
            <person name="Madupu R."/>
            <person name="Miller N."/>
            <person name="Shvartsbeyn A."/>
            <person name="Sullivan S.A."/>
            <person name="Vaudin M."/>
            <person name="Wiegand R."/>
            <person name="Kaplan H.B."/>
        </authorList>
    </citation>
    <scope>NUCLEOTIDE SEQUENCE [LARGE SCALE GENOMIC DNA]</scope>
    <source>
        <strain evidence="3">DK1622</strain>
    </source>
</reference>
<organism evidence="2 3">
    <name type="scientific">Myxococcus xanthus (strain DK1622)</name>
    <dbReference type="NCBI Taxonomy" id="246197"/>
    <lineage>
        <taxon>Bacteria</taxon>
        <taxon>Pseudomonadati</taxon>
        <taxon>Myxococcota</taxon>
        <taxon>Myxococcia</taxon>
        <taxon>Myxococcales</taxon>
        <taxon>Cystobacterineae</taxon>
        <taxon>Myxococcaceae</taxon>
        <taxon>Myxococcus</taxon>
    </lineage>
</organism>
<protein>
    <recommendedName>
        <fullName evidence="4">Nucleotidyltransferase</fullName>
    </recommendedName>
</protein>